<dbReference type="PANTHER" id="PTHR23359">
    <property type="entry name" value="NUCLEOTIDE KINASE"/>
    <property type="match status" value="1"/>
</dbReference>
<feature type="binding site" evidence="6">
    <location>
        <position position="171"/>
    </location>
    <ligand>
        <name>AMP</name>
        <dbReference type="ChEBI" id="CHEBI:456215"/>
    </ligand>
</feature>
<dbReference type="GO" id="GO:0008270">
    <property type="term" value="F:zinc ion binding"/>
    <property type="evidence" value="ECO:0007669"/>
    <property type="project" value="UniProtKB-UniRule"/>
</dbReference>
<dbReference type="NCBIfam" id="TIGR01351">
    <property type="entry name" value="adk"/>
    <property type="match status" value="1"/>
</dbReference>
<accession>A0A947GCI5</accession>
<dbReference type="AlphaFoldDB" id="A0A947GCI5"/>
<evidence type="ECO:0000256" key="3">
    <source>
        <dbReference type="ARBA" id="ARBA00022741"/>
    </source>
</evidence>
<dbReference type="HAMAP" id="MF_00235">
    <property type="entry name" value="Adenylate_kinase_Adk"/>
    <property type="match status" value="1"/>
</dbReference>
<keyword evidence="2 6" id="KW-0545">Nucleotide biosynthesis</keyword>
<dbReference type="Pfam" id="PF00406">
    <property type="entry name" value="ADK"/>
    <property type="match status" value="1"/>
</dbReference>
<organism evidence="11 12">
    <name type="scientific">Hydrogenibacillus schlegelii</name>
    <name type="common">Bacillus schlegelii</name>
    <dbReference type="NCBI Taxonomy" id="1484"/>
    <lineage>
        <taxon>Bacteria</taxon>
        <taxon>Bacillati</taxon>
        <taxon>Bacillota</taxon>
        <taxon>Bacilli</taxon>
        <taxon>Bacillales</taxon>
        <taxon>Bacillales Family X. Incertae Sedis</taxon>
        <taxon>Hydrogenibacillus</taxon>
    </lineage>
</organism>
<comment type="similarity">
    <text evidence="6 7">Belongs to the adenylate kinase family.</text>
</comment>
<dbReference type="GO" id="GO:0005737">
    <property type="term" value="C:cytoplasm"/>
    <property type="evidence" value="ECO:0007669"/>
    <property type="project" value="UniProtKB-SubCell"/>
</dbReference>
<dbReference type="GO" id="GO:0044209">
    <property type="term" value="P:AMP salvage"/>
    <property type="evidence" value="ECO:0007669"/>
    <property type="project" value="UniProtKB-UniRule"/>
</dbReference>
<feature type="binding site" evidence="6">
    <location>
        <position position="36"/>
    </location>
    <ligand>
        <name>AMP</name>
        <dbReference type="ChEBI" id="CHEBI:456215"/>
    </ligand>
</feature>
<dbReference type="EMBL" id="JAHHQF010000078">
    <property type="protein sequence ID" value="MBT9283179.1"/>
    <property type="molecule type" value="Genomic_DNA"/>
</dbReference>
<evidence type="ECO:0000313" key="11">
    <source>
        <dbReference type="EMBL" id="MBT9283179.1"/>
    </source>
</evidence>
<dbReference type="InterPro" id="IPR000850">
    <property type="entry name" value="Adenylat/UMP-CMP_kin"/>
</dbReference>
<feature type="binding site" evidence="6">
    <location>
        <position position="133"/>
    </location>
    <ligand>
        <name>Zn(2+)</name>
        <dbReference type="ChEBI" id="CHEBI:29105"/>
        <note>structural</note>
    </ligand>
</feature>
<comment type="function">
    <text evidence="6">Catalyzes the reversible transfer of the terminal phosphate group between ATP and AMP. Plays an important role in cellular energy homeostasis and in adenine nucleotide metabolism.</text>
</comment>
<dbReference type="InterPro" id="IPR027417">
    <property type="entry name" value="P-loop_NTPase"/>
</dbReference>
<feature type="binding site" evidence="6">
    <location>
        <begin position="10"/>
        <end position="15"/>
    </location>
    <ligand>
        <name>ATP</name>
        <dbReference type="ChEBI" id="CHEBI:30616"/>
    </ligand>
</feature>
<evidence type="ECO:0000256" key="2">
    <source>
        <dbReference type="ARBA" id="ARBA00022727"/>
    </source>
</evidence>
<dbReference type="Pfam" id="PF05191">
    <property type="entry name" value="ADK_lid"/>
    <property type="match status" value="1"/>
</dbReference>
<sequence length="254" mass="28141">MNLILMGLPGAGKGTQAERIRDAYRIPHISTGDMFRAAVAKGTPLGLEAKRYMDAGALVPDEVTIGIVRERLSEPDAAEGFLLDGFPRTIPQAEALERLLADAGRAIDRVLYLAVPEDVLIRRLAGRRICRRCGATYHLEFNPPKVPGVCDRCGGELYQRDDDRPETVAERLRVNAAAMAPLIDFYRARGVLAEIDGLGAIDDVFLAFWRPSRDRRHDRFEIAGGARQDADRRPDRRRSAPSARTEDRAGDHDA</sequence>
<feature type="compositionally biased region" description="Basic and acidic residues" evidence="9">
    <location>
        <begin position="228"/>
        <end position="254"/>
    </location>
</feature>
<comment type="subcellular location">
    <subcellularLocation>
        <location evidence="6 8">Cytoplasm</location>
    </subcellularLocation>
</comment>
<comment type="domain">
    <text evidence="6">Consists of three domains, a large central CORE domain and two small peripheral domains, NMPbind and LID, which undergo movements during catalysis. The LID domain closes over the site of phosphoryl transfer upon ATP binding. Assembling and dissambling the active center during each catalytic cycle provides an effective means to prevent ATP hydrolysis. Some bacteria have evolved a zinc-coordinating structure that stabilizes the LID domain.</text>
</comment>
<gene>
    <name evidence="6" type="primary">adk</name>
    <name evidence="11" type="ORF">KM312_11160</name>
</gene>
<comment type="subunit">
    <text evidence="6 8">Monomer.</text>
</comment>
<feature type="binding site" evidence="6">
    <location>
        <begin position="57"/>
        <end position="59"/>
    </location>
    <ligand>
        <name>AMP</name>
        <dbReference type="ChEBI" id="CHEBI:456215"/>
    </ligand>
</feature>
<feature type="binding site" evidence="6">
    <location>
        <position position="130"/>
    </location>
    <ligand>
        <name>Zn(2+)</name>
        <dbReference type="ChEBI" id="CHEBI:29105"/>
        <note>structural</note>
    </ligand>
</feature>
<evidence type="ECO:0000256" key="8">
    <source>
        <dbReference type="RuleBase" id="RU003331"/>
    </source>
</evidence>
<evidence type="ECO:0000259" key="10">
    <source>
        <dbReference type="Pfam" id="PF05191"/>
    </source>
</evidence>
<dbReference type="FunFam" id="3.40.50.300:FF:000106">
    <property type="entry name" value="Adenylate kinase mitochondrial"/>
    <property type="match status" value="1"/>
</dbReference>
<keyword evidence="4 6" id="KW-0418">Kinase</keyword>
<feature type="binding site" evidence="6">
    <location>
        <begin position="85"/>
        <end position="88"/>
    </location>
    <ligand>
        <name>AMP</name>
        <dbReference type="ChEBI" id="CHEBI:456215"/>
    </ligand>
</feature>
<evidence type="ECO:0000256" key="1">
    <source>
        <dbReference type="ARBA" id="ARBA00022679"/>
    </source>
</evidence>
<feature type="region of interest" description="Disordered" evidence="9">
    <location>
        <begin position="220"/>
        <end position="254"/>
    </location>
</feature>
<dbReference type="GO" id="GO:0004017">
    <property type="term" value="F:AMP kinase activity"/>
    <property type="evidence" value="ECO:0007669"/>
    <property type="project" value="UniProtKB-UniRule"/>
</dbReference>
<feature type="binding site" evidence="6">
    <location>
        <position position="160"/>
    </location>
    <ligand>
        <name>AMP</name>
        <dbReference type="ChEBI" id="CHEBI:456215"/>
    </ligand>
</feature>
<feature type="binding site" evidence="6">
    <location>
        <position position="127"/>
    </location>
    <ligand>
        <name>ATP</name>
        <dbReference type="ChEBI" id="CHEBI:30616"/>
    </ligand>
</feature>
<evidence type="ECO:0000313" key="12">
    <source>
        <dbReference type="Proteomes" id="UP000748108"/>
    </source>
</evidence>
<dbReference type="PROSITE" id="PS00113">
    <property type="entry name" value="ADENYLATE_KINASE"/>
    <property type="match status" value="1"/>
</dbReference>
<keyword evidence="6" id="KW-0862">Zinc</keyword>
<evidence type="ECO:0000256" key="6">
    <source>
        <dbReference type="HAMAP-Rule" id="MF_00235"/>
    </source>
</evidence>
<dbReference type="InterPro" id="IPR007862">
    <property type="entry name" value="Adenylate_kinase_lid-dom"/>
</dbReference>
<dbReference type="CDD" id="cd01428">
    <property type="entry name" value="ADK"/>
    <property type="match status" value="1"/>
</dbReference>
<keyword evidence="6" id="KW-0479">Metal-binding</keyword>
<dbReference type="InterPro" id="IPR033690">
    <property type="entry name" value="Adenylat_kinase_CS"/>
</dbReference>
<feature type="binding site" evidence="6">
    <location>
        <position position="31"/>
    </location>
    <ligand>
        <name>AMP</name>
        <dbReference type="ChEBI" id="CHEBI:456215"/>
    </ligand>
</feature>
<keyword evidence="3 6" id="KW-0547">Nucleotide-binding</keyword>
<feature type="domain" description="Adenylate kinase active site lid" evidence="10">
    <location>
        <begin position="127"/>
        <end position="162"/>
    </location>
</feature>
<dbReference type="Proteomes" id="UP000748108">
    <property type="component" value="Unassembled WGS sequence"/>
</dbReference>
<evidence type="ECO:0000256" key="9">
    <source>
        <dbReference type="SAM" id="MobiDB-lite"/>
    </source>
</evidence>
<comment type="catalytic activity">
    <reaction evidence="6 8">
        <text>AMP + ATP = 2 ADP</text>
        <dbReference type="Rhea" id="RHEA:12973"/>
        <dbReference type="ChEBI" id="CHEBI:30616"/>
        <dbReference type="ChEBI" id="CHEBI:456215"/>
        <dbReference type="ChEBI" id="CHEBI:456216"/>
        <dbReference type="EC" id="2.7.4.3"/>
    </reaction>
</comment>
<feature type="binding site" evidence="6">
    <location>
        <position position="150"/>
    </location>
    <ligand>
        <name>Zn(2+)</name>
        <dbReference type="ChEBI" id="CHEBI:29105"/>
        <note>structural</note>
    </ligand>
</feature>
<dbReference type="GO" id="GO:0005524">
    <property type="term" value="F:ATP binding"/>
    <property type="evidence" value="ECO:0007669"/>
    <property type="project" value="UniProtKB-UniRule"/>
</dbReference>
<feature type="binding site" evidence="6">
    <location>
        <position position="92"/>
    </location>
    <ligand>
        <name>AMP</name>
        <dbReference type="ChEBI" id="CHEBI:456215"/>
    </ligand>
</feature>
<feature type="binding site" evidence="6">
    <location>
        <position position="153"/>
    </location>
    <ligand>
        <name>Zn(2+)</name>
        <dbReference type="ChEBI" id="CHEBI:29105"/>
        <note>structural</note>
    </ligand>
</feature>
<feature type="binding site" evidence="6">
    <location>
        <begin position="136"/>
        <end position="137"/>
    </location>
    <ligand>
        <name>ATP</name>
        <dbReference type="ChEBI" id="CHEBI:30616"/>
    </ligand>
</feature>
<name>A0A947GCI5_HYDSH</name>
<proteinExistence type="inferred from homology"/>
<feature type="region of interest" description="LID" evidence="6">
    <location>
        <begin position="126"/>
        <end position="163"/>
    </location>
</feature>
<keyword evidence="6" id="KW-0963">Cytoplasm</keyword>
<reference evidence="11" key="1">
    <citation type="journal article" date="2021" name="Microbiology">
        <title>Metagenomic Analysis of the Microbial Community in the Underground Coal Fire Area (Kemerovo Region, Russia) Revealed Predominance of Thermophilic Members of the Phyla Deinococcus-thermus, Aquificae, and Firmicutes.</title>
        <authorList>
            <person name="Kadnikov V."/>
            <person name="Mardanov A.V."/>
            <person name="Beletsky A.V."/>
            <person name="Karnachuk O.V."/>
            <person name="Ravin N.V."/>
        </authorList>
    </citation>
    <scope>NUCLEOTIDE SEQUENCE</scope>
    <source>
        <strain evidence="11">RBS10-49</strain>
    </source>
</reference>
<keyword evidence="1 6" id="KW-0808">Transferase</keyword>
<dbReference type="NCBIfam" id="NF001381">
    <property type="entry name" value="PRK00279.1-3"/>
    <property type="match status" value="1"/>
</dbReference>
<comment type="caution">
    <text evidence="11">The sequence shown here is derived from an EMBL/GenBank/DDBJ whole genome shotgun (WGS) entry which is preliminary data.</text>
</comment>
<protein>
    <recommendedName>
        <fullName evidence="6 8">Adenylate kinase</fullName>
        <shortName evidence="6">AK</shortName>
        <ecNumber evidence="6 8">2.7.4.3</ecNumber>
    </recommendedName>
    <alternativeName>
        <fullName evidence="6">ATP-AMP transphosphorylase</fullName>
    </alternativeName>
    <alternativeName>
        <fullName evidence="6">ATP:AMP phosphotransferase</fullName>
    </alternativeName>
    <alternativeName>
        <fullName evidence="6">Adenylate monophosphate kinase</fullName>
    </alternativeName>
</protein>
<dbReference type="SUPFAM" id="SSF52540">
    <property type="entry name" value="P-loop containing nucleoside triphosphate hydrolases"/>
    <property type="match status" value="1"/>
</dbReference>
<keyword evidence="5 6" id="KW-0067">ATP-binding</keyword>
<evidence type="ECO:0000256" key="4">
    <source>
        <dbReference type="ARBA" id="ARBA00022777"/>
    </source>
</evidence>
<evidence type="ECO:0000256" key="7">
    <source>
        <dbReference type="RuleBase" id="RU003330"/>
    </source>
</evidence>
<dbReference type="EC" id="2.7.4.3" evidence="6 8"/>
<dbReference type="InterPro" id="IPR006259">
    <property type="entry name" value="Adenyl_kin_sub"/>
</dbReference>
<dbReference type="PRINTS" id="PR00094">
    <property type="entry name" value="ADENYLTKNASE"/>
</dbReference>
<feature type="region of interest" description="NMP" evidence="6">
    <location>
        <begin position="30"/>
        <end position="59"/>
    </location>
</feature>
<evidence type="ECO:0000256" key="5">
    <source>
        <dbReference type="ARBA" id="ARBA00022840"/>
    </source>
</evidence>
<comment type="pathway">
    <text evidence="6">Purine metabolism; AMP biosynthesis via salvage pathway; AMP from ADP: step 1/1.</text>
</comment>
<feature type="binding site" evidence="6">
    <location>
        <position position="199"/>
    </location>
    <ligand>
        <name>ATP</name>
        <dbReference type="ChEBI" id="CHEBI:30616"/>
    </ligand>
</feature>
<dbReference type="NCBIfam" id="NF011100">
    <property type="entry name" value="PRK14527.1"/>
    <property type="match status" value="1"/>
</dbReference>
<dbReference type="NCBIfam" id="NF001380">
    <property type="entry name" value="PRK00279.1-2"/>
    <property type="match status" value="1"/>
</dbReference>
<dbReference type="Gene3D" id="3.40.50.300">
    <property type="entry name" value="P-loop containing nucleotide triphosphate hydrolases"/>
    <property type="match status" value="1"/>
</dbReference>